<dbReference type="AlphaFoldDB" id="A0A8W8KLY9"/>
<dbReference type="OrthoDB" id="6197899at2759"/>
<proteinExistence type="predicted"/>
<organism evidence="2 3">
    <name type="scientific">Magallana gigas</name>
    <name type="common">Pacific oyster</name>
    <name type="synonym">Crassostrea gigas</name>
    <dbReference type="NCBI Taxonomy" id="29159"/>
    <lineage>
        <taxon>Eukaryota</taxon>
        <taxon>Metazoa</taxon>
        <taxon>Spiralia</taxon>
        <taxon>Lophotrochozoa</taxon>
        <taxon>Mollusca</taxon>
        <taxon>Bivalvia</taxon>
        <taxon>Autobranchia</taxon>
        <taxon>Pteriomorphia</taxon>
        <taxon>Ostreida</taxon>
        <taxon>Ostreoidea</taxon>
        <taxon>Ostreidae</taxon>
        <taxon>Magallana</taxon>
    </lineage>
</organism>
<accession>A0A8W8KLY9</accession>
<feature type="chain" id="PRO_5036493357" evidence="1">
    <location>
        <begin position="23"/>
        <end position="180"/>
    </location>
</feature>
<keyword evidence="1" id="KW-0732">Signal</keyword>
<dbReference type="Proteomes" id="UP000005408">
    <property type="component" value="Unassembled WGS sequence"/>
</dbReference>
<evidence type="ECO:0000313" key="2">
    <source>
        <dbReference type="EnsemblMetazoa" id="G24054.1:cds"/>
    </source>
</evidence>
<dbReference type="EnsemblMetazoa" id="G24054.1">
    <property type="protein sequence ID" value="G24054.1:cds"/>
    <property type="gene ID" value="G24054"/>
</dbReference>
<feature type="signal peptide" evidence="1">
    <location>
        <begin position="1"/>
        <end position="22"/>
    </location>
</feature>
<sequence length="180" mass="20030">MQCMLIPFLLFIEAFILNVVNSIMSTVSVECPTNETWRQRSASYICTNPQEYHCLPTLFLNESVEICLTVELIQGGVCVIYNPYLKKASFDSESSCVGKTNFSGCPNVTYNSNEIYLYPSCQKINPVKQCYLADSTCPNITSNDPTVITVTSNPGGTSDAWSLSPLVWIYLISGLVFIQF</sequence>
<protein>
    <submittedName>
        <fullName evidence="2">Uncharacterized protein</fullName>
    </submittedName>
</protein>
<reference evidence="2" key="1">
    <citation type="submission" date="2022-08" db="UniProtKB">
        <authorList>
            <consortium name="EnsemblMetazoa"/>
        </authorList>
    </citation>
    <scope>IDENTIFICATION</scope>
    <source>
        <strain evidence="2">05x7-T-G4-1.051#20</strain>
    </source>
</reference>
<evidence type="ECO:0000256" key="1">
    <source>
        <dbReference type="SAM" id="SignalP"/>
    </source>
</evidence>
<evidence type="ECO:0000313" key="3">
    <source>
        <dbReference type="Proteomes" id="UP000005408"/>
    </source>
</evidence>
<name>A0A8W8KLY9_MAGGI</name>
<keyword evidence="3" id="KW-1185">Reference proteome</keyword>